<keyword evidence="3" id="KW-1185">Reference proteome</keyword>
<dbReference type="RefSeq" id="WP_378071187.1">
    <property type="nucleotide sequence ID" value="NZ_JBHSBL010000024.1"/>
</dbReference>
<dbReference type="SUPFAM" id="SSF46785">
    <property type="entry name" value="Winged helix' DNA-binding domain"/>
    <property type="match status" value="1"/>
</dbReference>
<reference evidence="3" key="1">
    <citation type="journal article" date="2019" name="Int. J. Syst. Evol. Microbiol.">
        <title>The Global Catalogue of Microorganisms (GCM) 10K type strain sequencing project: providing services to taxonomists for standard genome sequencing and annotation.</title>
        <authorList>
            <consortium name="The Broad Institute Genomics Platform"/>
            <consortium name="The Broad Institute Genome Sequencing Center for Infectious Disease"/>
            <person name="Wu L."/>
            <person name="Ma J."/>
        </authorList>
    </citation>
    <scope>NUCLEOTIDE SEQUENCE [LARGE SCALE GENOMIC DNA]</scope>
    <source>
        <strain evidence="3">TBRC 5832</strain>
    </source>
</reference>
<name>A0ABV8J6Z2_9ACTN</name>
<evidence type="ECO:0000259" key="1">
    <source>
        <dbReference type="SMART" id="SM00418"/>
    </source>
</evidence>
<evidence type="ECO:0000313" key="2">
    <source>
        <dbReference type="EMBL" id="MFC4070303.1"/>
    </source>
</evidence>
<dbReference type="Proteomes" id="UP001595867">
    <property type="component" value="Unassembled WGS sequence"/>
</dbReference>
<dbReference type="CDD" id="cd00090">
    <property type="entry name" value="HTH_ARSR"/>
    <property type="match status" value="1"/>
</dbReference>
<organism evidence="2 3">
    <name type="scientific">Actinoplanes subglobosus</name>
    <dbReference type="NCBI Taxonomy" id="1547892"/>
    <lineage>
        <taxon>Bacteria</taxon>
        <taxon>Bacillati</taxon>
        <taxon>Actinomycetota</taxon>
        <taxon>Actinomycetes</taxon>
        <taxon>Micromonosporales</taxon>
        <taxon>Micromonosporaceae</taxon>
        <taxon>Actinoplanes</taxon>
    </lineage>
</organism>
<dbReference type="InterPro" id="IPR001845">
    <property type="entry name" value="HTH_ArsR_DNA-bd_dom"/>
</dbReference>
<sequence>MRITDPTAIRALAHPLRLDLLELLATSSPATAAQCGRVLGVSQASCSFHLRQLAKYGFVEDAGPGRDRRERQWRLPDPRPTLRLSAADSPVVRRQIERMVVEREMQAILAFIDSDDDESTAWRRGAGLTTALALLSAEEAEQLKTQWLALLEPYLARSESTVDARRPGRRFARFFLSATPLPTEAADE</sequence>
<feature type="domain" description="HTH arsR-type" evidence="1">
    <location>
        <begin position="7"/>
        <end position="93"/>
    </location>
</feature>
<dbReference type="InterPro" id="IPR036390">
    <property type="entry name" value="WH_DNA-bd_sf"/>
</dbReference>
<dbReference type="SMART" id="SM00418">
    <property type="entry name" value="HTH_ARSR"/>
    <property type="match status" value="1"/>
</dbReference>
<proteinExistence type="predicted"/>
<accession>A0ABV8J6Z2</accession>
<dbReference type="InterPro" id="IPR011991">
    <property type="entry name" value="ArsR-like_HTH"/>
</dbReference>
<dbReference type="Pfam" id="PF12840">
    <property type="entry name" value="HTH_20"/>
    <property type="match status" value="1"/>
</dbReference>
<evidence type="ECO:0000313" key="3">
    <source>
        <dbReference type="Proteomes" id="UP001595867"/>
    </source>
</evidence>
<comment type="caution">
    <text evidence="2">The sequence shown here is derived from an EMBL/GenBank/DDBJ whole genome shotgun (WGS) entry which is preliminary data.</text>
</comment>
<dbReference type="Gene3D" id="1.10.10.10">
    <property type="entry name" value="Winged helix-like DNA-binding domain superfamily/Winged helix DNA-binding domain"/>
    <property type="match status" value="1"/>
</dbReference>
<gene>
    <name evidence="2" type="ORF">ACFO0C_35695</name>
</gene>
<protein>
    <submittedName>
        <fullName evidence="2">Winged helix-turn-helix domain-containing protein</fullName>
    </submittedName>
</protein>
<dbReference type="InterPro" id="IPR036388">
    <property type="entry name" value="WH-like_DNA-bd_sf"/>
</dbReference>
<dbReference type="EMBL" id="JBHSBL010000024">
    <property type="protein sequence ID" value="MFC4070303.1"/>
    <property type="molecule type" value="Genomic_DNA"/>
</dbReference>